<evidence type="ECO:0000313" key="11">
    <source>
        <dbReference type="Proteomes" id="UP000327000"/>
    </source>
</evidence>
<dbReference type="Gene3D" id="1.10.3720.10">
    <property type="entry name" value="MetI-like"/>
    <property type="match status" value="1"/>
</dbReference>
<dbReference type="OrthoDB" id="9804439at2"/>
<feature type="domain" description="ABC transmembrane type-1" evidence="9">
    <location>
        <begin position="97"/>
        <end position="313"/>
    </location>
</feature>
<evidence type="ECO:0000313" key="10">
    <source>
        <dbReference type="EMBL" id="KAB7851090.1"/>
    </source>
</evidence>
<dbReference type="PANTHER" id="PTHR43227">
    <property type="entry name" value="BLL4140 PROTEIN"/>
    <property type="match status" value="1"/>
</dbReference>
<comment type="caution">
    <text evidence="10">The sequence shown here is derived from an EMBL/GenBank/DDBJ whole genome shotgun (WGS) entry which is preliminary data.</text>
</comment>
<dbReference type="SUPFAM" id="SSF161098">
    <property type="entry name" value="MetI-like"/>
    <property type="match status" value="1"/>
</dbReference>
<dbReference type="InterPro" id="IPR050809">
    <property type="entry name" value="UgpAE/MalFG_permease"/>
</dbReference>
<organism evidence="10 11">
    <name type="scientific">Streptomyces mobaraensis</name>
    <name type="common">Streptoverticillium mobaraense</name>
    <dbReference type="NCBI Taxonomy" id="35621"/>
    <lineage>
        <taxon>Bacteria</taxon>
        <taxon>Bacillati</taxon>
        <taxon>Actinomycetota</taxon>
        <taxon>Actinomycetes</taxon>
        <taxon>Kitasatosporales</taxon>
        <taxon>Streptomycetaceae</taxon>
        <taxon>Streptomyces</taxon>
    </lineage>
</organism>
<evidence type="ECO:0000256" key="5">
    <source>
        <dbReference type="ARBA" id="ARBA00022989"/>
    </source>
</evidence>
<keyword evidence="5 7" id="KW-1133">Transmembrane helix</keyword>
<keyword evidence="11" id="KW-1185">Reference proteome</keyword>
<feature type="transmembrane region" description="Helical" evidence="7">
    <location>
        <begin position="37"/>
        <end position="56"/>
    </location>
</feature>
<feature type="transmembrane region" description="Helical" evidence="7">
    <location>
        <begin position="185"/>
        <end position="209"/>
    </location>
</feature>
<dbReference type="RefSeq" id="WP_004937571.1">
    <property type="nucleotide sequence ID" value="NZ_JBFADJ010000008.1"/>
</dbReference>
<protein>
    <submittedName>
        <fullName evidence="10">Sugar ABC transporter permease</fullName>
    </submittedName>
</protein>
<sequence length="325" mass="36240">MSAQTEEAAARPASRTGKGGAPPAPGTPKRAGRTVPYLLILPAAVFTVLLLGWIMVKNGLLSFQNLNRRQLIRRTTEWIGFDNYADSLGSEEFWRVTLRSVVFTAVNVTLVMVVGCLIGLLLARLGKRTRLLLSLGLVLAWAMPVVAATTVFQWLFAQRFGVVNYMLDRLGWHSMADYNWTSGQFSTFFVITVLLVWQSVPFVAINLYAATTTIPKELYEAAALDGAGVWKRFTSVTFPFLKPFFYATTFLEVIWIFKAFTQVFVINEGGPDRLTETLPVYAFVEGMNNQHFGMGAAISILTIAILLALTAYYLRLVLKQEEDEL</sequence>
<dbReference type="EMBL" id="VOKX01000007">
    <property type="protein sequence ID" value="KAB7851090.1"/>
    <property type="molecule type" value="Genomic_DNA"/>
</dbReference>
<feature type="region of interest" description="Disordered" evidence="8">
    <location>
        <begin position="1"/>
        <end position="29"/>
    </location>
</feature>
<feature type="transmembrane region" description="Helical" evidence="7">
    <location>
        <begin position="135"/>
        <end position="156"/>
    </location>
</feature>
<accession>A0A5N5WDT0</accession>
<feature type="transmembrane region" description="Helical" evidence="7">
    <location>
        <begin position="101"/>
        <end position="123"/>
    </location>
</feature>
<dbReference type="PROSITE" id="PS50928">
    <property type="entry name" value="ABC_TM1"/>
    <property type="match status" value="1"/>
</dbReference>
<evidence type="ECO:0000259" key="9">
    <source>
        <dbReference type="PROSITE" id="PS50928"/>
    </source>
</evidence>
<evidence type="ECO:0000256" key="8">
    <source>
        <dbReference type="SAM" id="MobiDB-lite"/>
    </source>
</evidence>
<dbReference type="PANTHER" id="PTHR43227:SF8">
    <property type="entry name" value="DIACETYLCHITOBIOSE UPTAKE SYSTEM PERMEASE PROTEIN DASB"/>
    <property type="match status" value="1"/>
</dbReference>
<keyword evidence="3" id="KW-1003">Cell membrane</keyword>
<evidence type="ECO:0000256" key="1">
    <source>
        <dbReference type="ARBA" id="ARBA00004651"/>
    </source>
</evidence>
<dbReference type="Proteomes" id="UP000327000">
    <property type="component" value="Unassembled WGS sequence"/>
</dbReference>
<dbReference type="CDD" id="cd06261">
    <property type="entry name" value="TM_PBP2"/>
    <property type="match status" value="1"/>
</dbReference>
<evidence type="ECO:0000256" key="7">
    <source>
        <dbReference type="RuleBase" id="RU363032"/>
    </source>
</evidence>
<dbReference type="GO" id="GO:0005886">
    <property type="term" value="C:plasma membrane"/>
    <property type="evidence" value="ECO:0007669"/>
    <property type="project" value="UniProtKB-SubCell"/>
</dbReference>
<feature type="transmembrane region" description="Helical" evidence="7">
    <location>
        <begin position="292"/>
        <end position="314"/>
    </location>
</feature>
<feature type="transmembrane region" description="Helical" evidence="7">
    <location>
        <begin position="244"/>
        <end position="266"/>
    </location>
</feature>
<evidence type="ECO:0000256" key="2">
    <source>
        <dbReference type="ARBA" id="ARBA00022448"/>
    </source>
</evidence>
<keyword evidence="2 7" id="KW-0813">Transport</keyword>
<comment type="subcellular location">
    <subcellularLocation>
        <location evidence="1 7">Cell membrane</location>
        <topology evidence="1 7">Multi-pass membrane protein</topology>
    </subcellularLocation>
</comment>
<reference evidence="10 11" key="1">
    <citation type="journal article" date="2019" name="Microb. Cell Fact.">
        <title>Exploring novel herbicidin analogues by transcriptional regulator overexpression and MS/MS molecular networking.</title>
        <authorList>
            <person name="Shi Y."/>
            <person name="Gu R."/>
            <person name="Li Y."/>
            <person name="Wang X."/>
            <person name="Ren W."/>
            <person name="Li X."/>
            <person name="Wang L."/>
            <person name="Xie Y."/>
            <person name="Hong B."/>
        </authorList>
    </citation>
    <scope>NUCLEOTIDE SEQUENCE [LARGE SCALE GENOMIC DNA]</scope>
    <source>
        <strain evidence="10 11">US-43</strain>
    </source>
</reference>
<keyword evidence="6 7" id="KW-0472">Membrane</keyword>
<evidence type="ECO:0000256" key="3">
    <source>
        <dbReference type="ARBA" id="ARBA00022475"/>
    </source>
</evidence>
<dbReference type="Pfam" id="PF00528">
    <property type="entry name" value="BPD_transp_1"/>
    <property type="match status" value="1"/>
</dbReference>
<dbReference type="InterPro" id="IPR000515">
    <property type="entry name" value="MetI-like"/>
</dbReference>
<dbReference type="GO" id="GO:0055085">
    <property type="term" value="P:transmembrane transport"/>
    <property type="evidence" value="ECO:0007669"/>
    <property type="project" value="InterPro"/>
</dbReference>
<evidence type="ECO:0000256" key="4">
    <source>
        <dbReference type="ARBA" id="ARBA00022692"/>
    </source>
</evidence>
<evidence type="ECO:0000256" key="6">
    <source>
        <dbReference type="ARBA" id="ARBA00023136"/>
    </source>
</evidence>
<gene>
    <name evidence="10" type="ORF">FRZ00_02855</name>
</gene>
<keyword evidence="4 7" id="KW-0812">Transmembrane</keyword>
<comment type="similarity">
    <text evidence="7">Belongs to the binding-protein-dependent transport system permease family.</text>
</comment>
<dbReference type="AlphaFoldDB" id="A0A5N5WDT0"/>
<dbReference type="InterPro" id="IPR035906">
    <property type="entry name" value="MetI-like_sf"/>
</dbReference>
<name>A0A5N5WDT0_STRMB</name>
<proteinExistence type="inferred from homology"/>